<accession>A0A379EAP8</accession>
<dbReference type="RefSeq" id="WP_115096948.1">
    <property type="nucleotide sequence ID" value="NZ_UGTF01000002.1"/>
</dbReference>
<sequence length="234" mass="26806">MKKFLFAIIIVAIPYFALFSCSKSKNTVSSVESIEVIEDSNIFEAPNSTEKVLNTQASAVCRSPQYCSISRDCLVRILERQDDWVKVQIVSPEWLSDTHIGWVKASCIASEEGEKPSIVVEEGKDYEILLKDTSKTVICYYIKNITCELNDSNLYLFAKAIQDNLGGGCNVYIYESDKVKHLMTKYPLKGKEYIEVADEFAYLLDCQGFYSFYPYQDWQYKEYGGKNWKGKPIE</sequence>
<dbReference type="PROSITE" id="PS51257">
    <property type="entry name" value="PROKAR_LIPOPROTEIN"/>
    <property type="match status" value="1"/>
</dbReference>
<organism evidence="1 2">
    <name type="scientific">Porphyromonas macacae</name>
    <dbReference type="NCBI Taxonomy" id="28115"/>
    <lineage>
        <taxon>Bacteria</taxon>
        <taxon>Pseudomonadati</taxon>
        <taxon>Bacteroidota</taxon>
        <taxon>Bacteroidia</taxon>
        <taxon>Bacteroidales</taxon>
        <taxon>Porphyromonadaceae</taxon>
        <taxon>Porphyromonas</taxon>
    </lineage>
</organism>
<name>A0A379EAP8_9PORP</name>
<reference evidence="1 2" key="1">
    <citation type="submission" date="2018-06" db="EMBL/GenBank/DDBJ databases">
        <authorList>
            <consortium name="Pathogen Informatics"/>
            <person name="Doyle S."/>
        </authorList>
    </citation>
    <scope>NUCLEOTIDE SEQUENCE [LARGE SCALE GENOMIC DNA]</scope>
    <source>
        <strain evidence="1 2">NCTC11632</strain>
    </source>
</reference>
<evidence type="ECO:0000313" key="1">
    <source>
        <dbReference type="EMBL" id="SUB89441.1"/>
    </source>
</evidence>
<proteinExistence type="predicted"/>
<dbReference type="Proteomes" id="UP000254156">
    <property type="component" value="Unassembled WGS sequence"/>
</dbReference>
<dbReference type="AlphaFoldDB" id="A0A379EAP8"/>
<gene>
    <name evidence="1" type="ORF">NCTC11632_01544</name>
</gene>
<protein>
    <submittedName>
        <fullName evidence="1">Uncharacterized protein</fullName>
    </submittedName>
</protein>
<evidence type="ECO:0000313" key="2">
    <source>
        <dbReference type="Proteomes" id="UP000254156"/>
    </source>
</evidence>
<dbReference type="EMBL" id="UGTF01000002">
    <property type="protein sequence ID" value="SUB89441.1"/>
    <property type="molecule type" value="Genomic_DNA"/>
</dbReference>